<protein>
    <recommendedName>
        <fullName evidence="3">Ferredoxin, 2Fe-2S</fullName>
    </recommendedName>
</protein>
<dbReference type="eggNOG" id="COG3411">
    <property type="taxonomic scope" value="Bacteria"/>
</dbReference>
<organism evidence="1 2">
    <name type="scientific">Deinococcus radiodurans (strain ATCC 13939 / DSM 20539 / JCM 16871 / CCUG 27074 / LMG 4051 / NBRC 15346 / NCIMB 9279 / VKM B-1422 / R1)</name>
    <dbReference type="NCBI Taxonomy" id="243230"/>
    <lineage>
        <taxon>Bacteria</taxon>
        <taxon>Thermotogati</taxon>
        <taxon>Deinococcota</taxon>
        <taxon>Deinococci</taxon>
        <taxon>Deinococcales</taxon>
        <taxon>Deinococcaceae</taxon>
        <taxon>Deinococcus</taxon>
    </lineage>
</organism>
<sequence>MTNGPKYFRTSGHLLLCRGSSCQQRNSVLLHKALWNALERDGLAYYKQGGSVRLTDSGCLGACKFGPTLCVYRERDGQLEQAWYAGVDFPLARAVAQAVHEGGELPDQGRYGGSPDNAGNP</sequence>
<gene>
    <name evidence="1" type="ordered locus">DR_2591</name>
</gene>
<dbReference type="InterPro" id="IPR036249">
    <property type="entry name" value="Thioredoxin-like_sf"/>
</dbReference>
<evidence type="ECO:0008006" key="3">
    <source>
        <dbReference type="Google" id="ProtNLM"/>
    </source>
</evidence>
<dbReference type="KEGG" id="dra:DR_2591"/>
<dbReference type="OrthoDB" id="9761899at2"/>
<dbReference type="PIR" id="D75255">
    <property type="entry name" value="D75255"/>
</dbReference>
<dbReference type="PaxDb" id="243230-DR_2591"/>
<dbReference type="Proteomes" id="UP000002524">
    <property type="component" value="Chromosome 1"/>
</dbReference>
<dbReference type="STRING" id="243230.DR_2591"/>
<evidence type="ECO:0000313" key="1">
    <source>
        <dbReference type="EMBL" id="AAF12135.1"/>
    </source>
</evidence>
<keyword evidence="2" id="KW-1185">Reference proteome</keyword>
<accession>Q9RRA3</accession>
<dbReference type="SUPFAM" id="SSF52833">
    <property type="entry name" value="Thioredoxin-like"/>
    <property type="match status" value="1"/>
</dbReference>
<proteinExistence type="predicted"/>
<dbReference type="PATRIC" id="fig|243230.17.peg.2836"/>
<dbReference type="InParanoid" id="Q9RRA3"/>
<dbReference type="EnsemblBacteria" id="AAF12135">
    <property type="protein sequence ID" value="AAF12135"/>
    <property type="gene ID" value="DR_2591"/>
</dbReference>
<dbReference type="CDD" id="cd02980">
    <property type="entry name" value="TRX_Fd_family"/>
    <property type="match status" value="1"/>
</dbReference>
<dbReference type="AlphaFoldDB" id="Q9RRA3"/>
<dbReference type="RefSeq" id="WP_010889215.1">
    <property type="nucleotide sequence ID" value="NC_001263.1"/>
</dbReference>
<dbReference type="GeneID" id="69518844"/>
<name>Q9RRA3_DEIRA</name>
<dbReference type="EMBL" id="AE000513">
    <property type="protein sequence ID" value="AAF12135.1"/>
    <property type="molecule type" value="Genomic_DNA"/>
</dbReference>
<dbReference type="Gene3D" id="3.40.30.10">
    <property type="entry name" value="Glutaredoxin"/>
    <property type="match status" value="1"/>
</dbReference>
<reference evidence="1 2" key="1">
    <citation type="journal article" date="1999" name="Science">
        <title>Genome sequence of the radioresistant bacterium Deinococcus radiodurans R1.</title>
        <authorList>
            <person name="White O."/>
            <person name="Eisen J.A."/>
            <person name="Heidelberg J.F."/>
            <person name="Hickey E.K."/>
            <person name="Peterson J.D."/>
            <person name="Dodson R.J."/>
            <person name="Haft D.H."/>
            <person name="Gwinn M.L."/>
            <person name="Nelson W.C."/>
            <person name="Richardson D.L."/>
            <person name="Moffat K.S."/>
            <person name="Qin H."/>
            <person name="Jiang L."/>
            <person name="Pamphile W."/>
            <person name="Crosby M."/>
            <person name="Shen M."/>
            <person name="Vamathevan J.J."/>
            <person name="Lam P."/>
            <person name="McDonald L."/>
            <person name="Utterback T."/>
            <person name="Zalewski C."/>
            <person name="Makarova K.S."/>
            <person name="Aravind L."/>
            <person name="Daly M.J."/>
            <person name="Minton K.W."/>
            <person name="Fleischmann R.D."/>
            <person name="Ketchum K.A."/>
            <person name="Nelson K.E."/>
            <person name="Salzberg S."/>
            <person name="Smith H.O."/>
            <person name="Venter J.C."/>
            <person name="Fraser C.M."/>
        </authorList>
    </citation>
    <scope>NUCLEOTIDE SEQUENCE [LARGE SCALE GENOMIC DNA]</scope>
    <source>
        <strain evidence="2">ATCC 13939 / DSM 20539 / JCM 16871 / LMG 4051 / NBRC 15346 / NCIMB 9279 / R1 / VKM B-1422</strain>
    </source>
</reference>
<dbReference type="HOGENOM" id="CLU_2045815_0_0_0"/>
<evidence type="ECO:0000313" key="2">
    <source>
        <dbReference type="Proteomes" id="UP000002524"/>
    </source>
</evidence>